<dbReference type="Proteomes" id="UP000030653">
    <property type="component" value="Unassembled WGS sequence"/>
</dbReference>
<evidence type="ECO:0000313" key="3">
    <source>
        <dbReference type="Proteomes" id="UP000030653"/>
    </source>
</evidence>
<feature type="signal peptide" evidence="1">
    <location>
        <begin position="1"/>
        <end position="19"/>
    </location>
</feature>
<evidence type="ECO:0000256" key="1">
    <source>
        <dbReference type="SAM" id="SignalP"/>
    </source>
</evidence>
<protein>
    <recommendedName>
        <fullName evidence="4">Hydrophobin</fullName>
    </recommendedName>
</protein>
<keyword evidence="3" id="KW-1185">Reference proteome</keyword>
<dbReference type="GeneID" id="63683024"/>
<name>M5G3G7_DACPD</name>
<dbReference type="RefSeq" id="XP_040631660.1">
    <property type="nucleotide sequence ID" value="XM_040767962.1"/>
</dbReference>
<dbReference type="EMBL" id="JH795857">
    <property type="protein sequence ID" value="EJU04766.1"/>
    <property type="molecule type" value="Genomic_DNA"/>
</dbReference>
<dbReference type="AlphaFoldDB" id="M5G3G7"/>
<sequence>MTRILAVILAACLGLHTVAVPVAAPVADIIVRVDSQINARCKAPSIWIELITSQLQRGSIRCRDTENIMVLASAY</sequence>
<organism evidence="2 3">
    <name type="scientific">Dacryopinax primogenitus (strain DJM 731)</name>
    <name type="common">Brown rot fungus</name>
    <dbReference type="NCBI Taxonomy" id="1858805"/>
    <lineage>
        <taxon>Eukaryota</taxon>
        <taxon>Fungi</taxon>
        <taxon>Dikarya</taxon>
        <taxon>Basidiomycota</taxon>
        <taxon>Agaricomycotina</taxon>
        <taxon>Dacrymycetes</taxon>
        <taxon>Dacrymycetales</taxon>
        <taxon>Dacrymycetaceae</taxon>
        <taxon>Dacryopinax</taxon>
    </lineage>
</organism>
<proteinExistence type="predicted"/>
<evidence type="ECO:0000313" key="2">
    <source>
        <dbReference type="EMBL" id="EJU04766.1"/>
    </source>
</evidence>
<gene>
    <name evidence="2" type="ORF">DACRYDRAFT_104640</name>
</gene>
<evidence type="ECO:0008006" key="4">
    <source>
        <dbReference type="Google" id="ProtNLM"/>
    </source>
</evidence>
<accession>M5G3G7</accession>
<dbReference type="HOGENOM" id="CLU_2671008_0_0_1"/>
<keyword evidence="1" id="KW-0732">Signal</keyword>
<feature type="chain" id="PRO_5004067443" description="Hydrophobin" evidence="1">
    <location>
        <begin position="20"/>
        <end position="75"/>
    </location>
</feature>
<reference evidence="2 3" key="1">
    <citation type="journal article" date="2012" name="Science">
        <title>The Paleozoic origin of enzymatic lignin decomposition reconstructed from 31 fungal genomes.</title>
        <authorList>
            <person name="Floudas D."/>
            <person name="Binder M."/>
            <person name="Riley R."/>
            <person name="Barry K."/>
            <person name="Blanchette R.A."/>
            <person name="Henrissat B."/>
            <person name="Martinez A.T."/>
            <person name="Otillar R."/>
            <person name="Spatafora J.W."/>
            <person name="Yadav J.S."/>
            <person name="Aerts A."/>
            <person name="Benoit I."/>
            <person name="Boyd A."/>
            <person name="Carlson A."/>
            <person name="Copeland A."/>
            <person name="Coutinho P.M."/>
            <person name="de Vries R.P."/>
            <person name="Ferreira P."/>
            <person name="Findley K."/>
            <person name="Foster B."/>
            <person name="Gaskell J."/>
            <person name="Glotzer D."/>
            <person name="Gorecki P."/>
            <person name="Heitman J."/>
            <person name="Hesse C."/>
            <person name="Hori C."/>
            <person name="Igarashi K."/>
            <person name="Jurgens J.A."/>
            <person name="Kallen N."/>
            <person name="Kersten P."/>
            <person name="Kohler A."/>
            <person name="Kuees U."/>
            <person name="Kumar T.K.A."/>
            <person name="Kuo A."/>
            <person name="LaButti K."/>
            <person name="Larrondo L.F."/>
            <person name="Lindquist E."/>
            <person name="Ling A."/>
            <person name="Lombard V."/>
            <person name="Lucas S."/>
            <person name="Lundell T."/>
            <person name="Martin R."/>
            <person name="McLaughlin D.J."/>
            <person name="Morgenstern I."/>
            <person name="Morin E."/>
            <person name="Murat C."/>
            <person name="Nagy L.G."/>
            <person name="Nolan M."/>
            <person name="Ohm R.A."/>
            <person name="Patyshakuliyeva A."/>
            <person name="Rokas A."/>
            <person name="Ruiz-Duenas F.J."/>
            <person name="Sabat G."/>
            <person name="Salamov A."/>
            <person name="Samejima M."/>
            <person name="Schmutz J."/>
            <person name="Slot J.C."/>
            <person name="St John F."/>
            <person name="Stenlid J."/>
            <person name="Sun H."/>
            <person name="Sun S."/>
            <person name="Syed K."/>
            <person name="Tsang A."/>
            <person name="Wiebenga A."/>
            <person name="Young D."/>
            <person name="Pisabarro A."/>
            <person name="Eastwood D.C."/>
            <person name="Martin F."/>
            <person name="Cullen D."/>
            <person name="Grigoriev I.V."/>
            <person name="Hibbett D.S."/>
        </authorList>
    </citation>
    <scope>NUCLEOTIDE SEQUENCE [LARGE SCALE GENOMIC DNA]</scope>
    <source>
        <strain evidence="2 3">DJM-731 SS1</strain>
    </source>
</reference>